<evidence type="ECO:0000256" key="1">
    <source>
        <dbReference type="SAM" id="MobiDB-lite"/>
    </source>
</evidence>
<evidence type="ECO:0000313" key="4">
    <source>
        <dbReference type="EMBL" id="HBU50996.1"/>
    </source>
</evidence>
<protein>
    <recommendedName>
        <fullName evidence="7">DUF748 domain-containing protein</fullName>
    </recommendedName>
</protein>
<dbReference type="Gene3D" id="3.30.1330.60">
    <property type="entry name" value="OmpA-like domain"/>
    <property type="match status" value="1"/>
</dbReference>
<evidence type="ECO:0000256" key="2">
    <source>
        <dbReference type="SAM" id="Phobius"/>
    </source>
</evidence>
<dbReference type="InterPro" id="IPR036737">
    <property type="entry name" value="OmpA-like_sf"/>
</dbReference>
<organism evidence="3 5">
    <name type="scientific">Alteromonas australica</name>
    <dbReference type="NCBI Taxonomy" id="589873"/>
    <lineage>
        <taxon>Bacteria</taxon>
        <taxon>Pseudomonadati</taxon>
        <taxon>Pseudomonadota</taxon>
        <taxon>Gammaproteobacteria</taxon>
        <taxon>Alteromonadales</taxon>
        <taxon>Alteromonadaceae</taxon>
        <taxon>Alteromonas/Salinimonas group</taxon>
        <taxon>Alteromonas</taxon>
    </lineage>
</organism>
<comment type="caution">
    <text evidence="3">The sequence shown here is derived from an EMBL/GenBank/DDBJ whole genome shotgun (WGS) entry which is preliminary data.</text>
</comment>
<name>A0A350P262_9ALTE</name>
<reference evidence="5 6" key="1">
    <citation type="journal article" date="2018" name="Nat. Biotechnol.">
        <title>A standardized bacterial taxonomy based on genome phylogeny substantially revises the tree of life.</title>
        <authorList>
            <person name="Parks D.H."/>
            <person name="Chuvochina M."/>
            <person name="Waite D.W."/>
            <person name="Rinke C."/>
            <person name="Skarshewski A."/>
            <person name="Chaumeil P.A."/>
            <person name="Hugenholtz P."/>
        </authorList>
    </citation>
    <scope>NUCLEOTIDE SEQUENCE [LARGE SCALE GENOMIC DNA]</scope>
    <source>
        <strain evidence="4">UBA11621</strain>
        <strain evidence="3">UBA11978</strain>
    </source>
</reference>
<evidence type="ECO:0000313" key="3">
    <source>
        <dbReference type="EMBL" id="HAW75379.1"/>
    </source>
</evidence>
<keyword evidence="2" id="KW-1133">Transmembrane helix</keyword>
<dbReference type="AlphaFoldDB" id="A0A350P262"/>
<sequence>MSFKNAQLAFSRQPKWFRITSYLATAYLCYAIILGAVIPAVLKAKLPNMAADVLGRQVELNDVSINPFLLNAELSQFTIFEQNGKTPFFTVESFALDVAFLRSLITLTPTLESIDINAPYVHLARLDNRADKANTQLNISDILTTLAASNAQSNEVTDEESVGDIPHLRIAKFQLQQGHALFTDQITGAKLDYPQLELVLNDIDTRATIASEPQTQQDNRYAFDITTAEQGHVSMRGDFQLAPLVATTQISLSNIALAPLWPLSDNAISAKLDQGTLNLDFIAKFEALTDTFAFHLNEGELSLNDIVFSYQDEALVNLPVLKLENMRINSLIQQVDIEHIGIEGLTVKGVYDDKGLNLQRLFSPHLAPTNDDNAQQNSPSAATSDSSDDTASDWRVELSTFSFIQGSLQLQERQFNDNTFWHLSQLSLETGPVSSTLANPIDYSFYTAVSASNSAEGASSERTKGTFSSVGSVDATTQSVKGCAEIHQFELDQFQQYAERYARITIEDGAFSSTLAFKASADGQIDLHANADIRSLNVLDNTQSPLLKWQSLSLSDIHYSAKENGLTINDVIFDSPYARMVIDENKATNISALLVPQTTNISALLVPQTTHSANESAITKAQAPTTQNKDAMAIMVNHVGIKEGSAYFADHSLTPRFASKIDRLNGYVDNLDSRSDSAANVNIEGKIDGYAPVQLKGQINPLKEDIFLDLLFSVDGAELTSVNPYSGTYMGHYIDKGLLSLDVEYTLNHNQLQGNNHVVIDQLTLGQKSDSDQALSLPLGLAIALLEDSQGVIDLGLEVSGDLDSPTFGFGSIILNALGNLITKAVTAPFSLLANLVGSDDELDHIAFAPGSSYISKQGEDTLDTLTKALKSRPRLRVNIEGTVDAVGDATALAESMVKQAILARTNLSTLPADLTASSVPLSGEITDALTALYSETFNSDIQQERQHILSTLQQEKAQEEGNEAALPYIPSEESVQRVLNITMYNTLRNKVTITEAELANLAESRAKAVKGYLVNTGGLETTRVFLLNSQHHLQSEYSGVELTLEAN</sequence>
<dbReference type="Proteomes" id="UP000264779">
    <property type="component" value="Unassembled WGS sequence"/>
</dbReference>
<keyword evidence="2" id="KW-0472">Membrane</keyword>
<gene>
    <name evidence="3" type="ORF">DCW74_06545</name>
    <name evidence="4" type="ORF">DEB45_07035</name>
</gene>
<evidence type="ECO:0008006" key="7">
    <source>
        <dbReference type="Google" id="ProtNLM"/>
    </source>
</evidence>
<dbReference type="STRING" id="589873.EP12_14160"/>
<keyword evidence="2" id="KW-0812">Transmembrane</keyword>
<dbReference type="Pfam" id="PF05359">
    <property type="entry name" value="DUF748"/>
    <property type="match status" value="2"/>
</dbReference>
<feature type="transmembrane region" description="Helical" evidence="2">
    <location>
        <begin position="21"/>
        <end position="42"/>
    </location>
</feature>
<evidence type="ECO:0000313" key="5">
    <source>
        <dbReference type="Proteomes" id="UP000263517"/>
    </source>
</evidence>
<dbReference type="EMBL" id="DNAN01000225">
    <property type="protein sequence ID" value="HAW75379.1"/>
    <property type="molecule type" value="Genomic_DNA"/>
</dbReference>
<evidence type="ECO:0000313" key="6">
    <source>
        <dbReference type="Proteomes" id="UP000264779"/>
    </source>
</evidence>
<dbReference type="EMBL" id="DONK01000107">
    <property type="protein sequence ID" value="HBU50996.1"/>
    <property type="molecule type" value="Genomic_DNA"/>
</dbReference>
<dbReference type="SUPFAM" id="SSF103088">
    <property type="entry name" value="OmpA-like"/>
    <property type="match status" value="1"/>
</dbReference>
<dbReference type="RefSeq" id="WP_272964343.1">
    <property type="nucleotide sequence ID" value="NZ_CALBIY010000102.1"/>
</dbReference>
<accession>A0A350P262</accession>
<dbReference type="Proteomes" id="UP000263517">
    <property type="component" value="Unassembled WGS sequence"/>
</dbReference>
<feature type="compositionally biased region" description="Polar residues" evidence="1">
    <location>
        <begin position="370"/>
        <end position="379"/>
    </location>
</feature>
<feature type="region of interest" description="Disordered" evidence="1">
    <location>
        <begin position="367"/>
        <end position="390"/>
    </location>
</feature>
<dbReference type="InterPro" id="IPR008023">
    <property type="entry name" value="DUF748"/>
</dbReference>
<proteinExistence type="predicted"/>